<comment type="caution">
    <text evidence="1">The sequence shown here is derived from an EMBL/GenBank/DDBJ whole genome shotgun (WGS) entry which is preliminary data.</text>
</comment>
<proteinExistence type="predicted"/>
<accession>A0ABS3DIP1</accession>
<organism evidence="1 2">
    <name type="scientific">Corallococcus macrosporus</name>
    <dbReference type="NCBI Taxonomy" id="35"/>
    <lineage>
        <taxon>Bacteria</taxon>
        <taxon>Pseudomonadati</taxon>
        <taxon>Myxococcota</taxon>
        <taxon>Myxococcia</taxon>
        <taxon>Myxococcales</taxon>
        <taxon>Cystobacterineae</taxon>
        <taxon>Myxococcaceae</taxon>
        <taxon>Corallococcus</taxon>
    </lineage>
</organism>
<sequence length="1335" mass="143534">MRVTRKTPLTGEVRPRRTTGSRRWLAGVVAALGLWGCGDATSTGAEAPEPAASLQTAKEGLTCTPDDVATGAWACSGPLTYSLECFIAKPSAACGQDTTPKTCTSYGTCQHPDFGQERITKQVVFPLDLRFDYSCEPQAQSYLIANLPNAADRVGVTWTWLIGGKPGGGEESLLGGGSRSLKSGGTGGESIGTDYCYITYSNYPTGNIATGTGPQCGTVQSACTVACQNPKTCQVNGAWVTDAAQCGTMVGPCGPSSGPMLYNTCRDATHGLAPDAECGEGFVTGQAPGNSTQVQVEAQAAAQWTASGSKGAPVYDAPITCSDCSPTFSLSAQELNRRIYAAIAMSRQQPKLNLLAGAAYTLARDNPALTQAELTTHLNTLSTALGTYAFDPAKDGAGPLVHVMLRMLVKAEPTLPATSIPGKALRAHARALLASMQRGLDTPQGLDSTSSQVERYAEATAFTEETWGKLYDLAQGNVPLAGAVNSGGIGAGVGVHTVHTAAQMLTSNPLGPLAGFVLPRLVNGRLVTTPDQARTFLGTASTAGLNAVQAYSDMLNNLNIAEQAYRAKLELKKPAPAALALAGGEGEPAAVDASAEEAALKAAIAAAKTRRTELKDQLGGVREGVTTGLGIIAQLFRLDGTEGSVQFANDLVKFSKALDTTLEAVSKYAESSIKIAEKVAGVLSLGEKGFQIVSAAVFSGQIISAVFQLFSLLRKPAEPPIEQVILAEVKKLHQLVEQMQGRMLSRFDRVDRKLHDIHTDMLSRFALVDWNLGQVNQNVEEVQQSLYALQADLNRVDQNMYAYFEDMKDDYFTGSAWLYLGWNQRHPVPLDYNQFAVAEADFSRWGAQDARDSSILAGIDGRGSNPNISPADELTSTALSHNINYLREFPQQLGLPRLATERLSSPKDWMAGAEAYAQLFEEQPVHGAAMLTTRHGPLITAGTKLDTALTGIGKPLFAALHTRYQLDWATLKLLIDQSETQWRNDPNRGLYGIDLWGAPEQEPSTHVLKQGEKPVVPCGGGQWGDWNGDGVADVPYVDPARWNHDVLRPLLIADNMNVDQASIDLCGEGSWQLYSEVFTGLGGMYERKYRLQSNVYVRYTYRDPATNTVKSEKIYGHIFTGGQEFTVLVRGTDRPTYNPNNTQNPQEWMAKRWGYVQWNIAPTNYPMGDAVRSSVRTRMVQVLKDQQKQFYGSIATRMAQGGDPLQVQAKQLTGTWLVWQTYVALALPLSVEHDEHLRGLLYGDDSVLSGYDTLLSVEVAPVMNDVQDMYSLFSVAAAPPAYNILADLAPAVTSRADRLKAAVDASLDAQSTSGGPEASAWTEATLLRLRLSIPQ</sequence>
<dbReference type="RefSeq" id="WP_207055434.1">
    <property type="nucleotide sequence ID" value="NZ_JAFIMU010000008.1"/>
</dbReference>
<keyword evidence="2" id="KW-1185">Reference proteome</keyword>
<evidence type="ECO:0000313" key="2">
    <source>
        <dbReference type="Proteomes" id="UP000664052"/>
    </source>
</evidence>
<protein>
    <submittedName>
        <fullName evidence="1">Uncharacterized protein</fullName>
    </submittedName>
</protein>
<dbReference type="EMBL" id="JAFIMU010000008">
    <property type="protein sequence ID" value="MBN8231198.1"/>
    <property type="molecule type" value="Genomic_DNA"/>
</dbReference>
<evidence type="ECO:0000313" key="1">
    <source>
        <dbReference type="EMBL" id="MBN8231198.1"/>
    </source>
</evidence>
<gene>
    <name evidence="1" type="ORF">JYK02_27125</name>
</gene>
<reference evidence="1 2" key="1">
    <citation type="submission" date="2021-02" db="EMBL/GenBank/DDBJ databases">
        <title>De Novo genome assembly of isolated myxobacteria.</title>
        <authorList>
            <person name="Stevens D.C."/>
        </authorList>
    </citation>
    <scope>NUCLEOTIDE SEQUENCE [LARGE SCALE GENOMIC DNA]</scope>
    <source>
        <strain evidence="1 2">ATCC 29039</strain>
    </source>
</reference>
<name>A0ABS3DIP1_9BACT</name>
<dbReference type="Proteomes" id="UP000664052">
    <property type="component" value="Unassembled WGS sequence"/>
</dbReference>